<keyword evidence="1" id="KW-0812">Transmembrane</keyword>
<protein>
    <recommendedName>
        <fullName evidence="4">Amine oxidase domain-containing protein</fullName>
    </recommendedName>
</protein>
<organism evidence="2 3">
    <name type="scientific">Lactuca sativa</name>
    <name type="common">Garden lettuce</name>
    <dbReference type="NCBI Taxonomy" id="4236"/>
    <lineage>
        <taxon>Eukaryota</taxon>
        <taxon>Viridiplantae</taxon>
        <taxon>Streptophyta</taxon>
        <taxon>Embryophyta</taxon>
        <taxon>Tracheophyta</taxon>
        <taxon>Spermatophyta</taxon>
        <taxon>Magnoliopsida</taxon>
        <taxon>eudicotyledons</taxon>
        <taxon>Gunneridae</taxon>
        <taxon>Pentapetalae</taxon>
        <taxon>asterids</taxon>
        <taxon>campanulids</taxon>
        <taxon>Asterales</taxon>
        <taxon>Asteraceae</taxon>
        <taxon>Cichorioideae</taxon>
        <taxon>Cichorieae</taxon>
        <taxon>Lactucinae</taxon>
        <taxon>Lactuca</taxon>
    </lineage>
</organism>
<keyword evidence="3" id="KW-1185">Reference proteome</keyword>
<feature type="transmembrane region" description="Helical" evidence="1">
    <location>
        <begin position="200"/>
        <end position="217"/>
    </location>
</feature>
<dbReference type="PRINTS" id="PR00419">
    <property type="entry name" value="ADXRDTASE"/>
</dbReference>
<dbReference type="Pfam" id="PF13450">
    <property type="entry name" value="NAD_binding_8"/>
    <property type="match status" value="1"/>
</dbReference>
<dbReference type="SUPFAM" id="SSF51905">
    <property type="entry name" value="FAD/NAD(P)-binding domain"/>
    <property type="match status" value="1"/>
</dbReference>
<dbReference type="EMBL" id="NBSK02000009">
    <property type="protein sequence ID" value="KAJ0187828.1"/>
    <property type="molecule type" value="Genomic_DNA"/>
</dbReference>
<comment type="caution">
    <text evidence="2">The sequence shown here is derived from an EMBL/GenBank/DDBJ whole genome shotgun (WGS) entry which is preliminary data.</text>
</comment>
<proteinExistence type="predicted"/>
<evidence type="ECO:0000313" key="3">
    <source>
        <dbReference type="Proteomes" id="UP000235145"/>
    </source>
</evidence>
<gene>
    <name evidence="2" type="ORF">LSAT_V11C900491360</name>
</gene>
<dbReference type="InterPro" id="IPR036188">
    <property type="entry name" value="FAD/NAD-bd_sf"/>
</dbReference>
<dbReference type="PANTHER" id="PTHR16128">
    <property type="entry name" value="FAD/NAD(P)-BINDING OXIDOREDUCTASE FAMILY PROTEIN"/>
    <property type="match status" value="1"/>
</dbReference>
<evidence type="ECO:0000313" key="2">
    <source>
        <dbReference type="EMBL" id="KAJ0187828.1"/>
    </source>
</evidence>
<dbReference type="Gene3D" id="3.50.50.60">
    <property type="entry name" value="FAD/NAD(P)-binding domain"/>
    <property type="match status" value="1"/>
</dbReference>
<dbReference type="AlphaFoldDB" id="A0A9R1UIP0"/>
<name>A0A9R1UIP0_LACSA</name>
<reference evidence="2 3" key="1">
    <citation type="journal article" date="2017" name="Nat. Commun.">
        <title>Genome assembly with in vitro proximity ligation data and whole-genome triplication in lettuce.</title>
        <authorList>
            <person name="Reyes-Chin-Wo S."/>
            <person name="Wang Z."/>
            <person name="Yang X."/>
            <person name="Kozik A."/>
            <person name="Arikit S."/>
            <person name="Song C."/>
            <person name="Xia L."/>
            <person name="Froenicke L."/>
            <person name="Lavelle D.O."/>
            <person name="Truco M.J."/>
            <person name="Xia R."/>
            <person name="Zhu S."/>
            <person name="Xu C."/>
            <person name="Xu H."/>
            <person name="Xu X."/>
            <person name="Cox K."/>
            <person name="Korf I."/>
            <person name="Meyers B.C."/>
            <person name="Michelmore R.W."/>
        </authorList>
    </citation>
    <scope>NUCLEOTIDE SEQUENCE [LARGE SCALE GENOMIC DNA]</scope>
    <source>
        <strain evidence="3">cv. Salinas</strain>
        <tissue evidence="2">Seedlings</tissue>
    </source>
</reference>
<evidence type="ECO:0008006" key="4">
    <source>
        <dbReference type="Google" id="ProtNLM"/>
    </source>
</evidence>
<keyword evidence="1" id="KW-0472">Membrane</keyword>
<dbReference type="PANTHER" id="PTHR16128:SF5">
    <property type="entry name" value="FAD_NAD(P)-BINDING OXIDOREDUCTASE FAMILY PROTEIN"/>
    <property type="match status" value="1"/>
</dbReference>
<sequence length="221" mass="24697">MNPIATKVAVIGAGISGAVCASSLAKNGISVTIFESARGPGGRMSRRRETSEDERELYFDHGAPYFTSTNNDVEEMIRGWEARGLVAEWKQNFGSFDFNTKKFVNFEKEGLSKKYVGIPGMNSICRALCQEPGIESKFGVMVGRLEWLENEDSWSLTDVNGQDLGMFNGVVASDKSTFSQRFTQVTGKPPPLGISITNNFYLYLFLFIYFDWFLQSLSQKL</sequence>
<accession>A0A9R1UIP0</accession>
<dbReference type="Gene3D" id="3.90.660.10">
    <property type="match status" value="1"/>
</dbReference>
<keyword evidence="1" id="KW-1133">Transmembrane helix</keyword>
<evidence type="ECO:0000256" key="1">
    <source>
        <dbReference type="SAM" id="Phobius"/>
    </source>
</evidence>
<dbReference type="Proteomes" id="UP000235145">
    <property type="component" value="Unassembled WGS sequence"/>
</dbReference>